<sequence>MTKERTLATSRILPFSPKEIYGAFASADLLSTWWGPEGFSNTFEIFEFTVGGRWKFVMHGPDGKSYLNESRFEELEPEAKVVIRHDCPPYFRLTIRLRPTSNGTHLTWEQVFDDAETAQAVKQLVGAANEQNIDRLTRVLSESC</sequence>
<comment type="similarity">
    <text evidence="1">Belongs to the AHA1 family.</text>
</comment>
<dbReference type="OrthoDB" id="9805228at2"/>
<dbReference type="RefSeq" id="WP_103685869.1">
    <property type="nucleotide sequence ID" value="NZ_PQGG01000042.1"/>
</dbReference>
<accession>A0A2S4HB72</accession>
<organism evidence="3 4">
    <name type="scientific">Zhongshania marina</name>
    <dbReference type="NCBI Taxonomy" id="2304603"/>
    <lineage>
        <taxon>Bacteria</taxon>
        <taxon>Pseudomonadati</taxon>
        <taxon>Pseudomonadota</taxon>
        <taxon>Gammaproteobacteria</taxon>
        <taxon>Cellvibrionales</taxon>
        <taxon>Spongiibacteraceae</taxon>
        <taxon>Zhongshania</taxon>
    </lineage>
</organism>
<dbReference type="Pfam" id="PF08327">
    <property type="entry name" value="AHSA1"/>
    <property type="match status" value="1"/>
</dbReference>
<feature type="domain" description="Activator of Hsp90 ATPase homologue 1/2-like C-terminal" evidence="2">
    <location>
        <begin position="15"/>
        <end position="140"/>
    </location>
</feature>
<proteinExistence type="inferred from homology"/>
<evidence type="ECO:0000259" key="2">
    <source>
        <dbReference type="Pfam" id="PF08327"/>
    </source>
</evidence>
<dbReference type="SUPFAM" id="SSF55961">
    <property type="entry name" value="Bet v1-like"/>
    <property type="match status" value="1"/>
</dbReference>
<evidence type="ECO:0000313" key="4">
    <source>
        <dbReference type="Proteomes" id="UP000237222"/>
    </source>
</evidence>
<evidence type="ECO:0000256" key="1">
    <source>
        <dbReference type="ARBA" id="ARBA00006817"/>
    </source>
</evidence>
<dbReference type="AlphaFoldDB" id="A0A2S4HB72"/>
<dbReference type="EMBL" id="PQGG01000042">
    <property type="protein sequence ID" value="POP51223.1"/>
    <property type="molecule type" value="Genomic_DNA"/>
</dbReference>
<protein>
    <submittedName>
        <fullName evidence="3">Polyketide cyclase</fullName>
    </submittedName>
</protein>
<evidence type="ECO:0000313" key="3">
    <source>
        <dbReference type="EMBL" id="POP51223.1"/>
    </source>
</evidence>
<dbReference type="Proteomes" id="UP000237222">
    <property type="component" value="Unassembled WGS sequence"/>
</dbReference>
<reference evidence="3" key="1">
    <citation type="submission" date="2018-01" db="EMBL/GenBank/DDBJ databases">
        <authorList>
            <person name="Yu X.-D."/>
        </authorList>
    </citation>
    <scope>NUCLEOTIDE SEQUENCE</scope>
    <source>
        <strain evidence="3">ZX-21</strain>
    </source>
</reference>
<dbReference type="Gene3D" id="3.30.530.20">
    <property type="match status" value="1"/>
</dbReference>
<gene>
    <name evidence="3" type="ORF">C0068_18050</name>
</gene>
<name>A0A2S4HB72_9GAMM</name>
<dbReference type="InterPro" id="IPR013538">
    <property type="entry name" value="ASHA1/2-like_C"/>
</dbReference>
<comment type="caution">
    <text evidence="3">The sequence shown here is derived from an EMBL/GenBank/DDBJ whole genome shotgun (WGS) entry which is preliminary data.</text>
</comment>
<dbReference type="InterPro" id="IPR023393">
    <property type="entry name" value="START-like_dom_sf"/>
</dbReference>